<dbReference type="EC" id="2.7.13.3" evidence="2"/>
<accession>A0A1H7FSK7</accession>
<dbReference type="SMART" id="SM00387">
    <property type="entry name" value="HATPase_c"/>
    <property type="match status" value="1"/>
</dbReference>
<reference evidence="7 8" key="1">
    <citation type="submission" date="2016-10" db="EMBL/GenBank/DDBJ databases">
        <authorList>
            <person name="de Groot N.N."/>
        </authorList>
    </citation>
    <scope>NUCLEOTIDE SEQUENCE [LARGE SCALE GENOMIC DNA]</scope>
    <source>
        <strain evidence="7 8">JCM 19513</strain>
    </source>
</reference>
<evidence type="ECO:0000256" key="1">
    <source>
        <dbReference type="ARBA" id="ARBA00000085"/>
    </source>
</evidence>
<dbReference type="InterPro" id="IPR003661">
    <property type="entry name" value="HisK_dim/P_dom"/>
</dbReference>
<feature type="coiled-coil region" evidence="4">
    <location>
        <begin position="133"/>
        <end position="171"/>
    </location>
</feature>
<dbReference type="InterPro" id="IPR000014">
    <property type="entry name" value="PAS"/>
</dbReference>
<evidence type="ECO:0000256" key="3">
    <source>
        <dbReference type="ARBA" id="ARBA00022553"/>
    </source>
</evidence>
<dbReference type="GO" id="GO:0000155">
    <property type="term" value="F:phosphorelay sensor kinase activity"/>
    <property type="evidence" value="ECO:0007669"/>
    <property type="project" value="InterPro"/>
</dbReference>
<dbReference type="Gene3D" id="3.30.565.10">
    <property type="entry name" value="Histidine kinase-like ATPase, C-terminal domain"/>
    <property type="match status" value="1"/>
</dbReference>
<evidence type="ECO:0000256" key="4">
    <source>
        <dbReference type="SAM" id="Coils"/>
    </source>
</evidence>
<gene>
    <name evidence="7" type="ORF">SAMN05216214_101273</name>
</gene>
<dbReference type="SMART" id="SM00091">
    <property type="entry name" value="PAS"/>
    <property type="match status" value="1"/>
</dbReference>
<dbReference type="CDD" id="cd00082">
    <property type="entry name" value="HisKA"/>
    <property type="match status" value="1"/>
</dbReference>
<dbReference type="PRINTS" id="PR00344">
    <property type="entry name" value="BCTRLSENSOR"/>
</dbReference>
<feature type="domain" description="PAS" evidence="6">
    <location>
        <begin position="5"/>
        <end position="52"/>
    </location>
</feature>
<evidence type="ECO:0000259" key="6">
    <source>
        <dbReference type="PROSITE" id="PS50112"/>
    </source>
</evidence>
<dbReference type="Proteomes" id="UP000185766">
    <property type="component" value="Unassembled WGS sequence"/>
</dbReference>
<organism evidence="7 8">
    <name type="scientific">Atopomonas hussainii</name>
    <dbReference type="NCBI Taxonomy" id="1429083"/>
    <lineage>
        <taxon>Bacteria</taxon>
        <taxon>Pseudomonadati</taxon>
        <taxon>Pseudomonadota</taxon>
        <taxon>Gammaproteobacteria</taxon>
        <taxon>Pseudomonadales</taxon>
        <taxon>Pseudomonadaceae</taxon>
        <taxon>Atopomonas</taxon>
    </lineage>
</organism>
<comment type="catalytic activity">
    <reaction evidence="1">
        <text>ATP + protein L-histidine = ADP + protein N-phospho-L-histidine.</text>
        <dbReference type="EC" id="2.7.13.3"/>
    </reaction>
</comment>
<dbReference type="SUPFAM" id="SSF55785">
    <property type="entry name" value="PYP-like sensor domain (PAS domain)"/>
    <property type="match status" value="1"/>
</dbReference>
<evidence type="ECO:0000313" key="8">
    <source>
        <dbReference type="Proteomes" id="UP000185766"/>
    </source>
</evidence>
<dbReference type="OrthoDB" id="1931120at2"/>
<evidence type="ECO:0000313" key="7">
    <source>
        <dbReference type="EMBL" id="SEK27170.1"/>
    </source>
</evidence>
<dbReference type="InterPro" id="IPR005467">
    <property type="entry name" value="His_kinase_dom"/>
</dbReference>
<keyword evidence="3" id="KW-0597">Phosphoprotein</keyword>
<dbReference type="InterPro" id="IPR035965">
    <property type="entry name" value="PAS-like_dom_sf"/>
</dbReference>
<dbReference type="Gene3D" id="1.10.287.130">
    <property type="match status" value="1"/>
</dbReference>
<evidence type="ECO:0000256" key="2">
    <source>
        <dbReference type="ARBA" id="ARBA00012438"/>
    </source>
</evidence>
<sequence length="435" mass="47948">MSEVSSPTLISILQQINMGVVLLDDQARVHFWNDFMAVNSGLRPEQALGKALCELFPDLPEPWLRKKLDSVFMLENMAFSSWQQRPHPFNFAGSRPITGQAQKMFQNATFFPLREADGVIRLVCLALTDATDIAMQQLELAELNALLSAEKEEQARLIKRLEETQAQLLQSEKMAAIGQLAAGVAHEINNPVGFVNSNLGSLKGYVDEVFALINSYQALIEQHGNEALKSELAALNKKADLDFLISDLAELIRESQGGLDRVKRIVVDLRDFSHVDSSEWNMADLHQGLDSTLNVIWNEIKYRADIIKEYGDIPAVEAIGAQLNQVFMNLIINASHALGEGGHIWLRTGQVDDEVFVQVQDDGCGIAAENLGRLFEPFFTTKPVGKGTGLGLSLAYSIVNKHHGRLEVSSVVGQGTTFTVWLPKTQPKAAEVASA</sequence>
<dbReference type="InterPro" id="IPR004358">
    <property type="entry name" value="Sig_transdc_His_kin-like_C"/>
</dbReference>
<dbReference type="SUPFAM" id="SSF55874">
    <property type="entry name" value="ATPase domain of HSP90 chaperone/DNA topoisomerase II/histidine kinase"/>
    <property type="match status" value="1"/>
</dbReference>
<dbReference type="Gene3D" id="3.30.450.20">
    <property type="entry name" value="PAS domain"/>
    <property type="match status" value="1"/>
</dbReference>
<feature type="domain" description="Histidine kinase" evidence="5">
    <location>
        <begin position="183"/>
        <end position="426"/>
    </location>
</feature>
<name>A0A1H7FSK7_9GAMM</name>
<proteinExistence type="predicted"/>
<dbReference type="PANTHER" id="PTHR43065:SF50">
    <property type="entry name" value="HISTIDINE KINASE"/>
    <property type="match status" value="1"/>
</dbReference>
<dbReference type="STRING" id="1429083.GCA_001885685_02289"/>
<dbReference type="PANTHER" id="PTHR43065">
    <property type="entry name" value="SENSOR HISTIDINE KINASE"/>
    <property type="match status" value="1"/>
</dbReference>
<dbReference type="SMART" id="SM00388">
    <property type="entry name" value="HisKA"/>
    <property type="match status" value="1"/>
</dbReference>
<dbReference type="Pfam" id="PF02518">
    <property type="entry name" value="HATPase_c"/>
    <property type="match status" value="1"/>
</dbReference>
<protein>
    <recommendedName>
        <fullName evidence="2">histidine kinase</fullName>
        <ecNumber evidence="2">2.7.13.3</ecNumber>
    </recommendedName>
</protein>
<dbReference type="InterPro" id="IPR003594">
    <property type="entry name" value="HATPase_dom"/>
</dbReference>
<dbReference type="RefSeq" id="WP_071871503.1">
    <property type="nucleotide sequence ID" value="NZ_FOAS01000001.1"/>
</dbReference>
<dbReference type="InterPro" id="IPR036097">
    <property type="entry name" value="HisK_dim/P_sf"/>
</dbReference>
<dbReference type="SUPFAM" id="SSF47384">
    <property type="entry name" value="Homodimeric domain of signal transducing histidine kinase"/>
    <property type="match status" value="1"/>
</dbReference>
<dbReference type="PROSITE" id="PS50109">
    <property type="entry name" value="HIS_KIN"/>
    <property type="match status" value="1"/>
</dbReference>
<dbReference type="EMBL" id="FOAS01000001">
    <property type="protein sequence ID" value="SEK27170.1"/>
    <property type="molecule type" value="Genomic_DNA"/>
</dbReference>
<dbReference type="AlphaFoldDB" id="A0A1H7FSK7"/>
<keyword evidence="8" id="KW-1185">Reference proteome</keyword>
<evidence type="ECO:0000259" key="5">
    <source>
        <dbReference type="PROSITE" id="PS50109"/>
    </source>
</evidence>
<keyword evidence="4" id="KW-0175">Coiled coil</keyword>
<dbReference type="InterPro" id="IPR036890">
    <property type="entry name" value="HATPase_C_sf"/>
</dbReference>
<dbReference type="PROSITE" id="PS50112">
    <property type="entry name" value="PAS"/>
    <property type="match status" value="1"/>
</dbReference>